<keyword evidence="1" id="KW-1133">Transmembrane helix</keyword>
<accession>A0A922P328</accession>
<keyword evidence="1" id="KW-0812">Transmembrane</keyword>
<feature type="transmembrane region" description="Helical" evidence="1">
    <location>
        <begin position="278"/>
        <end position="303"/>
    </location>
</feature>
<reference evidence="2 3" key="1">
    <citation type="submission" date="2014-06" db="EMBL/GenBank/DDBJ databases">
        <title>Rhizobium pelagicum/R2-400B4.</title>
        <authorList>
            <person name="Kimes N.E."/>
            <person name="Lopez-Perez M."/>
        </authorList>
    </citation>
    <scope>NUCLEOTIDE SEQUENCE [LARGE SCALE GENOMIC DNA]</scope>
    <source>
        <strain evidence="2 3">R2-400B4</strain>
    </source>
</reference>
<dbReference type="Proteomes" id="UP000052167">
    <property type="component" value="Unassembled WGS sequence"/>
</dbReference>
<evidence type="ECO:0000256" key="1">
    <source>
        <dbReference type="SAM" id="Phobius"/>
    </source>
</evidence>
<organism evidence="2 3">
    <name type="scientific">Pseudorhizobium pelagicum</name>
    <dbReference type="NCBI Taxonomy" id="1509405"/>
    <lineage>
        <taxon>Bacteria</taxon>
        <taxon>Pseudomonadati</taxon>
        <taxon>Pseudomonadota</taxon>
        <taxon>Alphaproteobacteria</taxon>
        <taxon>Hyphomicrobiales</taxon>
        <taxon>Rhizobiaceae</taxon>
        <taxon>Rhizobium/Agrobacterium group</taxon>
        <taxon>Pseudorhizobium</taxon>
    </lineage>
</organism>
<evidence type="ECO:0000313" key="3">
    <source>
        <dbReference type="Proteomes" id="UP000052167"/>
    </source>
</evidence>
<dbReference type="EMBL" id="JOKJ01000018">
    <property type="protein sequence ID" value="KEQ05851.1"/>
    <property type="molecule type" value="Genomic_DNA"/>
</dbReference>
<protein>
    <submittedName>
        <fullName evidence="2">Uncharacterized protein</fullName>
    </submittedName>
</protein>
<keyword evidence="3" id="KW-1185">Reference proteome</keyword>
<feature type="transmembrane region" description="Helical" evidence="1">
    <location>
        <begin position="7"/>
        <end position="26"/>
    </location>
</feature>
<feature type="transmembrane region" description="Helical" evidence="1">
    <location>
        <begin position="146"/>
        <end position="168"/>
    </location>
</feature>
<dbReference type="RefSeq" id="WP_037161823.1">
    <property type="nucleotide sequence ID" value="NZ_CAJXID010000004.1"/>
</dbReference>
<name>A0A922P328_9HYPH</name>
<sequence length="308" mass="31848">MNRFTRSIAWIVVAVFAAAIFVVNPLSETATRFAREVTIGTGALYGTLRVANSVMSVAKDADVTGGVGLASVTASPGQLLQPVTNTIDRMADLLFYLAIASGILSVVLAPVAEVTAACLAVLAILQALFVMTARRAPPFAERLSRSALVVCLIGTVVLPASYAVAFHAGEAITDEAWRSATAVFQRMDSDYETTAVREQVEALRELPPADGEAAPMPPAEEGLLDRLGSAVDASRSALAGTLDAASGLAGTVTGGLSANARIITDGVAISADLFTASIGIAVAYLVKLLVLPLMIFAAGLYLLRAAVR</sequence>
<dbReference type="AlphaFoldDB" id="A0A922P328"/>
<comment type="caution">
    <text evidence="2">The sequence shown here is derived from an EMBL/GenBank/DDBJ whole genome shotgun (WGS) entry which is preliminary data.</text>
</comment>
<gene>
    <name evidence="2" type="ORF">GV68_08080</name>
</gene>
<proteinExistence type="predicted"/>
<keyword evidence="1" id="KW-0472">Membrane</keyword>
<feature type="transmembrane region" description="Helical" evidence="1">
    <location>
        <begin position="93"/>
        <end position="125"/>
    </location>
</feature>
<evidence type="ECO:0000313" key="2">
    <source>
        <dbReference type="EMBL" id="KEQ05851.1"/>
    </source>
</evidence>
<dbReference type="OrthoDB" id="8359949at2"/>